<feature type="region of interest" description="Disordered" evidence="4">
    <location>
        <begin position="361"/>
        <end position="467"/>
    </location>
</feature>
<feature type="compositionally biased region" description="Low complexity" evidence="4">
    <location>
        <begin position="425"/>
        <end position="440"/>
    </location>
</feature>
<feature type="compositionally biased region" description="Polar residues" evidence="4">
    <location>
        <begin position="448"/>
        <end position="467"/>
    </location>
</feature>
<dbReference type="Proteomes" id="UP001280581">
    <property type="component" value="Unassembled WGS sequence"/>
</dbReference>
<dbReference type="InterPro" id="IPR036291">
    <property type="entry name" value="NAD(P)-bd_dom_sf"/>
</dbReference>
<gene>
    <name evidence="6" type="ORF">GRF29_19g2163688</name>
</gene>
<organism evidence="6 7">
    <name type="scientific">Pseudopithomyces chartarum</name>
    <dbReference type="NCBI Taxonomy" id="1892770"/>
    <lineage>
        <taxon>Eukaryota</taxon>
        <taxon>Fungi</taxon>
        <taxon>Dikarya</taxon>
        <taxon>Ascomycota</taxon>
        <taxon>Pezizomycotina</taxon>
        <taxon>Dothideomycetes</taxon>
        <taxon>Pleosporomycetidae</taxon>
        <taxon>Pleosporales</taxon>
        <taxon>Massarineae</taxon>
        <taxon>Didymosphaeriaceae</taxon>
        <taxon>Pseudopithomyces</taxon>
    </lineage>
</organism>
<comment type="similarity">
    <text evidence="1">Belongs to the short-chain dehydrogenases/reductases (SDR) family.</text>
</comment>
<dbReference type="PRINTS" id="PR00081">
    <property type="entry name" value="GDHRDH"/>
</dbReference>
<accession>A0AAN6RL70</accession>
<evidence type="ECO:0000256" key="4">
    <source>
        <dbReference type="SAM" id="MobiDB-lite"/>
    </source>
</evidence>
<dbReference type="Gene3D" id="3.40.50.720">
    <property type="entry name" value="NAD(P)-binding Rossmann-like Domain"/>
    <property type="match status" value="1"/>
</dbReference>
<feature type="domain" description="GmrSD restriction endonucleases N-terminal" evidence="5">
    <location>
        <begin position="41"/>
        <end position="186"/>
    </location>
</feature>
<dbReference type="InterPro" id="IPR002347">
    <property type="entry name" value="SDR_fam"/>
</dbReference>
<evidence type="ECO:0000313" key="6">
    <source>
        <dbReference type="EMBL" id="KAK3215091.1"/>
    </source>
</evidence>
<feature type="region of interest" description="Disordered" evidence="4">
    <location>
        <begin position="558"/>
        <end position="672"/>
    </location>
</feature>
<dbReference type="PRINTS" id="PR00080">
    <property type="entry name" value="SDRFAMILY"/>
</dbReference>
<keyword evidence="2" id="KW-0521">NADP</keyword>
<dbReference type="SUPFAM" id="SSF51735">
    <property type="entry name" value="NAD(P)-binding Rossmann-fold domains"/>
    <property type="match status" value="1"/>
</dbReference>
<evidence type="ECO:0000256" key="3">
    <source>
        <dbReference type="ARBA" id="ARBA00023002"/>
    </source>
</evidence>
<evidence type="ECO:0000256" key="1">
    <source>
        <dbReference type="ARBA" id="ARBA00006484"/>
    </source>
</evidence>
<feature type="compositionally biased region" description="Polar residues" evidence="4">
    <location>
        <begin position="364"/>
        <end position="382"/>
    </location>
</feature>
<proteinExistence type="inferred from homology"/>
<name>A0AAN6RL70_9PLEO</name>
<feature type="compositionally biased region" description="Low complexity" evidence="4">
    <location>
        <begin position="589"/>
        <end position="601"/>
    </location>
</feature>
<evidence type="ECO:0000256" key="2">
    <source>
        <dbReference type="ARBA" id="ARBA00022857"/>
    </source>
</evidence>
<evidence type="ECO:0000259" key="5">
    <source>
        <dbReference type="Pfam" id="PF03235"/>
    </source>
</evidence>
<dbReference type="PANTHER" id="PTHR24320:SF282">
    <property type="entry name" value="WW DOMAIN-CONTAINING OXIDOREDUCTASE"/>
    <property type="match status" value="1"/>
</dbReference>
<dbReference type="Pfam" id="PF00106">
    <property type="entry name" value="adh_short"/>
    <property type="match status" value="1"/>
</dbReference>
<keyword evidence="7" id="KW-1185">Reference proteome</keyword>
<protein>
    <recommendedName>
        <fullName evidence="5">GmrSD restriction endonucleases N-terminal domain-containing protein</fullName>
    </recommendedName>
</protein>
<dbReference type="PANTHER" id="PTHR24320">
    <property type="entry name" value="RETINOL DEHYDROGENASE"/>
    <property type="match status" value="1"/>
</dbReference>
<sequence>MRTQSRQNGADMTGLLEFKPKPSLEKPVHFLLPVRDVIRQRESEEIDIDAEYQRDVVWPPDRMSTLIDSLMTNYYIPPLIFNLKRKRGPSSTPTKICMDGKQRISSVMAFYKGHIPCHDDRGEKWYFRDDHGRGKKNVLSIEAQEIFLDKVFITYEYDNLEPDQEEDLFARVQLGIPLSAAEKLRAQTGPWQTLAKMFCQDFPLIYNLQKDMMRAKDFQLTLQCFSQVIEVMTEQLNPISKTNHAHLVKLLQQPNLADENTKSHFANVWTKFSELIQAEPNTFTNDTKWLKGVQTFAPVEMIAVVVLVSVYLEEECTNDQLLNDIRVLRQTLRENFKDLRIGQLLWKEVWKHINNFRHMRRATGESTVRQNAQSHAPKSKSMQVMPAPKTDRPSLSDTAVVNKVEPSETGTDLRASRPHKRQRTESISTTPTLQTTSVTPSHPPNLPLRSTNQPEPERSQSSSVVQFNPINKVAAKKTPISSPASTAKASTSAKSYCAPAAPMGVPLNTPSAPFSPARVSSQNKATMEPLDQALHSIAPPNATESNLSISSTFKRPIAAPRRGVTSSANPSVSRPWPLNVEPLGPASPPTTAAPMTPIASPQPVTVAGPSQQRHSKPQGDCVIDLTEDGDDDDSDEDTDDGAQSEEQRVKGKSERETTEKKRSNPPPKKATAMSGLHSIFSLLWELGVIAITVGAHLVIPDLDFRALRKTSTFDPTLEHPRLAGKVVLVTGGNAGLGKQTISYLAAHSPTRIYLAARSASKASTAIADLQRACPSAAIEHLPLDLTSFSSIASAAAAFKAREQRLDILINNAGIMMTPYSLTEEGYEIQFGTNHIGHALLTKLLLPVLLQTAAQPGADVRIINVSSIGEMAAPHGGIIFDQAALEKQWTWRRYGQSKLANVLFARELAQRYPQITSVSVHPGVIVTDLYNTFISNMPLKAGLWIFRQIGKVLPGHFRDARGGALTQTWAALVERDQIRNGEYYRPVGLLTRGSEYSRDMALASRLWEWTDEQCGKHGY</sequence>
<dbReference type="AlphaFoldDB" id="A0AAN6RL70"/>
<reference evidence="6 7" key="1">
    <citation type="submission" date="2021-02" db="EMBL/GenBank/DDBJ databases">
        <title>Genome assembly of Pseudopithomyces chartarum.</title>
        <authorList>
            <person name="Jauregui R."/>
            <person name="Singh J."/>
            <person name="Voisey C."/>
        </authorList>
    </citation>
    <scope>NUCLEOTIDE SEQUENCE [LARGE SCALE GENOMIC DNA]</scope>
    <source>
        <strain evidence="6 7">AGR01</strain>
    </source>
</reference>
<evidence type="ECO:0000313" key="7">
    <source>
        <dbReference type="Proteomes" id="UP001280581"/>
    </source>
</evidence>
<dbReference type="GO" id="GO:0016491">
    <property type="term" value="F:oxidoreductase activity"/>
    <property type="evidence" value="ECO:0007669"/>
    <property type="project" value="UniProtKB-KW"/>
</dbReference>
<dbReference type="InterPro" id="IPR004919">
    <property type="entry name" value="GmrSD_N"/>
</dbReference>
<keyword evidence="3" id="KW-0560">Oxidoreductase</keyword>
<dbReference type="EMBL" id="WVTA01000003">
    <property type="protein sequence ID" value="KAK3215091.1"/>
    <property type="molecule type" value="Genomic_DNA"/>
</dbReference>
<comment type="caution">
    <text evidence="6">The sequence shown here is derived from an EMBL/GenBank/DDBJ whole genome shotgun (WGS) entry which is preliminary data.</text>
</comment>
<feature type="compositionally biased region" description="Basic and acidic residues" evidence="4">
    <location>
        <begin position="645"/>
        <end position="662"/>
    </location>
</feature>
<dbReference type="Pfam" id="PF03235">
    <property type="entry name" value="GmrSD_N"/>
    <property type="match status" value="1"/>
</dbReference>
<feature type="compositionally biased region" description="Acidic residues" evidence="4">
    <location>
        <begin position="625"/>
        <end position="643"/>
    </location>
</feature>